<protein>
    <recommendedName>
        <fullName evidence="3">Pentapeptide repeat family protein</fullName>
    </recommendedName>
</protein>
<evidence type="ECO:0000313" key="2">
    <source>
        <dbReference type="EMBL" id="VAW86942.1"/>
    </source>
</evidence>
<dbReference type="PANTHER" id="PTHR14136">
    <property type="entry name" value="BTB_POZ DOMAIN-CONTAINING PROTEIN KCTD9"/>
    <property type="match status" value="1"/>
</dbReference>
<dbReference type="InterPro" id="IPR051082">
    <property type="entry name" value="Pentapeptide-BTB/POZ_domain"/>
</dbReference>
<dbReference type="PANTHER" id="PTHR14136:SF17">
    <property type="entry name" value="BTB_POZ DOMAIN-CONTAINING PROTEIN KCTD9"/>
    <property type="match status" value="1"/>
</dbReference>
<dbReference type="Pfam" id="PF13576">
    <property type="entry name" value="Pentapeptide_3"/>
    <property type="match status" value="1"/>
</dbReference>
<organism evidence="2">
    <name type="scientific">hydrothermal vent metagenome</name>
    <dbReference type="NCBI Taxonomy" id="652676"/>
    <lineage>
        <taxon>unclassified sequences</taxon>
        <taxon>metagenomes</taxon>
        <taxon>ecological metagenomes</taxon>
    </lineage>
</organism>
<evidence type="ECO:0008006" key="3">
    <source>
        <dbReference type="Google" id="ProtNLM"/>
    </source>
</evidence>
<accession>A0A3B0ZHM9</accession>
<proteinExistence type="predicted"/>
<keyword evidence="1" id="KW-0812">Transmembrane</keyword>
<dbReference type="Pfam" id="PF00805">
    <property type="entry name" value="Pentapeptide"/>
    <property type="match status" value="1"/>
</dbReference>
<dbReference type="AlphaFoldDB" id="A0A3B0ZHM9"/>
<feature type="transmembrane region" description="Helical" evidence="1">
    <location>
        <begin position="135"/>
        <end position="154"/>
    </location>
</feature>
<dbReference type="EMBL" id="UOFQ01000055">
    <property type="protein sequence ID" value="VAW86942.1"/>
    <property type="molecule type" value="Genomic_DNA"/>
</dbReference>
<dbReference type="InterPro" id="IPR001646">
    <property type="entry name" value="5peptide_repeat"/>
</dbReference>
<reference evidence="2" key="1">
    <citation type="submission" date="2018-06" db="EMBL/GenBank/DDBJ databases">
        <authorList>
            <person name="Zhirakovskaya E."/>
        </authorList>
    </citation>
    <scope>NUCLEOTIDE SEQUENCE</scope>
</reference>
<dbReference type="Gene3D" id="2.160.20.80">
    <property type="entry name" value="E3 ubiquitin-protein ligase SopA"/>
    <property type="match status" value="1"/>
</dbReference>
<keyword evidence="1" id="KW-0472">Membrane</keyword>
<keyword evidence="1" id="KW-1133">Transmembrane helix</keyword>
<dbReference type="SUPFAM" id="SSF141571">
    <property type="entry name" value="Pentapeptide repeat-like"/>
    <property type="match status" value="1"/>
</dbReference>
<sequence>MNSTASVSEQWYIRRGEVIRGPFTEARIAHYLLHGRIKKNDELSQDREKWQFSSEFPQLLPLMFQDASDDAFQRQQLMARKQWETQRELSKNEPRYLPLPTEIDSYSAEAAVLDGDEIVSPVVSGLNEKKPVNRMLVGFVAFSLLGAMGAMIYLNSPEPEVGGIDCTVSAAPKVNWSNCQMAAARLSNANLSGALMKNMNLSRADLRGSQLMGANLSFSNLSAALLNDADVRQATLVGVSLSGTDLEGAIFDGADLSYADFGGANLAGASFNGTKLDKAIWHDGRICTEGSLGVCQ</sequence>
<evidence type="ECO:0000256" key="1">
    <source>
        <dbReference type="SAM" id="Phobius"/>
    </source>
</evidence>
<name>A0A3B0ZHM9_9ZZZZ</name>
<gene>
    <name evidence="2" type="ORF">MNBD_GAMMA17-1506</name>
</gene>